<reference evidence="1 2" key="1">
    <citation type="submission" date="2019-10" db="EMBL/GenBank/DDBJ databases">
        <authorList>
            <person name="Karimi E."/>
        </authorList>
    </citation>
    <scope>NUCLEOTIDE SEQUENCE [LARGE SCALE GENOMIC DNA]</scope>
    <source>
        <strain evidence="1">Maribacter sp. 151</strain>
    </source>
</reference>
<sequence length="44" mass="5241">MFYLKKNSILSFNKNKKRTTNYLPHILSDSQQHLNIPKLSPLIR</sequence>
<dbReference type="Proteomes" id="UP000430202">
    <property type="component" value="Unassembled WGS sequence"/>
</dbReference>
<keyword evidence="2" id="KW-1185">Reference proteome</keyword>
<accession>A0A653N3W6</accession>
<dbReference type="AlphaFoldDB" id="A0A653N3W6"/>
<organism evidence="1 2">
    <name type="scientific">Maribacter litoralis</name>
    <dbReference type="NCBI Taxonomy" id="2059726"/>
    <lineage>
        <taxon>Bacteria</taxon>
        <taxon>Pseudomonadati</taxon>
        <taxon>Bacteroidota</taxon>
        <taxon>Flavobacteriia</taxon>
        <taxon>Flavobacteriales</taxon>
        <taxon>Flavobacteriaceae</taxon>
        <taxon>Maribacter</taxon>
    </lineage>
</organism>
<evidence type="ECO:0000313" key="1">
    <source>
        <dbReference type="EMBL" id="VXB11541.1"/>
    </source>
</evidence>
<name>A0A653N3W6_9FLAO</name>
<gene>
    <name evidence="1" type="ORF">MARI151_10556</name>
</gene>
<proteinExistence type="predicted"/>
<dbReference type="EMBL" id="CABWLR010000001">
    <property type="protein sequence ID" value="VXB11541.1"/>
    <property type="molecule type" value="Genomic_DNA"/>
</dbReference>
<protein>
    <submittedName>
        <fullName evidence="1">Uncharacterized protein</fullName>
    </submittedName>
</protein>
<evidence type="ECO:0000313" key="2">
    <source>
        <dbReference type="Proteomes" id="UP000430202"/>
    </source>
</evidence>